<dbReference type="EMBL" id="LR910140">
    <property type="protein sequence ID" value="CAD7254579.1"/>
    <property type="molecule type" value="Genomic_DNA"/>
</dbReference>
<proteinExistence type="predicted"/>
<feature type="non-terminal residue" evidence="1">
    <location>
        <position position="1"/>
    </location>
</feature>
<name>A0A7R9AHU9_9CRUS</name>
<evidence type="ECO:0000313" key="2">
    <source>
        <dbReference type="Proteomes" id="UP000677054"/>
    </source>
</evidence>
<protein>
    <submittedName>
        <fullName evidence="1">Uncharacterized protein</fullName>
    </submittedName>
</protein>
<accession>A0A7R9AHU9</accession>
<gene>
    <name evidence="1" type="ORF">DSTB1V02_LOCUS14325</name>
</gene>
<dbReference type="OrthoDB" id="10067503at2759"/>
<sequence>MELLQRLQATCTKILLLQGNREPWDLYGALDRVTHLVGDVLSHGIKTGCPRLGSLDNHVDIGLGLTKSDLRIRLLEKDIT</sequence>
<keyword evidence="2" id="KW-1185">Reference proteome</keyword>
<dbReference type="EMBL" id="CAJPEV010010622">
    <property type="protein sequence ID" value="CAG0906042.1"/>
    <property type="molecule type" value="Genomic_DNA"/>
</dbReference>
<organism evidence="1">
    <name type="scientific">Darwinula stevensoni</name>
    <dbReference type="NCBI Taxonomy" id="69355"/>
    <lineage>
        <taxon>Eukaryota</taxon>
        <taxon>Metazoa</taxon>
        <taxon>Ecdysozoa</taxon>
        <taxon>Arthropoda</taxon>
        <taxon>Crustacea</taxon>
        <taxon>Oligostraca</taxon>
        <taxon>Ostracoda</taxon>
        <taxon>Podocopa</taxon>
        <taxon>Podocopida</taxon>
        <taxon>Darwinulocopina</taxon>
        <taxon>Darwinuloidea</taxon>
        <taxon>Darwinulidae</taxon>
        <taxon>Darwinula</taxon>
    </lineage>
</organism>
<reference evidence="1" key="1">
    <citation type="submission" date="2020-11" db="EMBL/GenBank/DDBJ databases">
        <authorList>
            <person name="Tran Van P."/>
        </authorList>
    </citation>
    <scope>NUCLEOTIDE SEQUENCE</scope>
</reference>
<dbReference type="AlphaFoldDB" id="A0A7R9AHU9"/>
<dbReference type="Proteomes" id="UP000677054">
    <property type="component" value="Unassembled WGS sequence"/>
</dbReference>
<evidence type="ECO:0000313" key="1">
    <source>
        <dbReference type="EMBL" id="CAD7254579.1"/>
    </source>
</evidence>